<dbReference type="HOGENOM" id="CLU_1581332_0_0_1"/>
<protein>
    <submittedName>
        <fullName evidence="2">Uncharacterized protein</fullName>
    </submittedName>
</protein>
<evidence type="ECO:0000313" key="2">
    <source>
        <dbReference type="EMBL" id="CBI37292.3"/>
    </source>
</evidence>
<dbReference type="AlphaFoldDB" id="D7U3H3"/>
<dbReference type="Proteomes" id="UP000009183">
    <property type="component" value="Chromosome 7"/>
</dbReference>
<feature type="transmembrane region" description="Helical" evidence="1">
    <location>
        <begin position="44"/>
        <end position="64"/>
    </location>
</feature>
<keyword evidence="1" id="KW-0472">Membrane</keyword>
<keyword evidence="1" id="KW-0812">Transmembrane</keyword>
<accession>D7U3H3</accession>
<reference evidence="3" key="1">
    <citation type="journal article" date="2007" name="Nature">
        <title>The grapevine genome sequence suggests ancestral hexaploidization in major angiosperm phyla.</title>
        <authorList>
            <consortium name="The French-Italian Public Consortium for Grapevine Genome Characterization."/>
            <person name="Jaillon O."/>
            <person name="Aury J.-M."/>
            <person name="Noel B."/>
            <person name="Policriti A."/>
            <person name="Clepet C."/>
            <person name="Casagrande A."/>
            <person name="Choisne N."/>
            <person name="Aubourg S."/>
            <person name="Vitulo N."/>
            <person name="Jubin C."/>
            <person name="Vezzi A."/>
            <person name="Legeai F."/>
            <person name="Hugueney P."/>
            <person name="Dasilva C."/>
            <person name="Horner D."/>
            <person name="Mica E."/>
            <person name="Jublot D."/>
            <person name="Poulain J."/>
            <person name="Bruyere C."/>
            <person name="Billault A."/>
            <person name="Segurens B."/>
            <person name="Gouyvenoux M."/>
            <person name="Ugarte E."/>
            <person name="Cattonaro F."/>
            <person name="Anthouard V."/>
            <person name="Vico V."/>
            <person name="Del Fabbro C."/>
            <person name="Alaux M."/>
            <person name="Di Gaspero G."/>
            <person name="Dumas V."/>
            <person name="Felice N."/>
            <person name="Paillard S."/>
            <person name="Juman I."/>
            <person name="Moroldo M."/>
            <person name="Scalabrin S."/>
            <person name="Canaguier A."/>
            <person name="Le Clainche I."/>
            <person name="Malacrida G."/>
            <person name="Durand E."/>
            <person name="Pesole G."/>
            <person name="Laucou V."/>
            <person name="Chatelet P."/>
            <person name="Merdinoglu D."/>
            <person name="Delledonne M."/>
            <person name="Pezzotti M."/>
            <person name="Lecharny A."/>
            <person name="Scarpelli C."/>
            <person name="Artiguenave F."/>
            <person name="Pe M.E."/>
            <person name="Valle G."/>
            <person name="Morgante M."/>
            <person name="Caboche M."/>
            <person name="Adam-Blondon A.-F."/>
            <person name="Weissenbach J."/>
            <person name="Quetier F."/>
            <person name="Wincker P."/>
        </authorList>
    </citation>
    <scope>NUCLEOTIDE SEQUENCE [LARGE SCALE GENOMIC DNA]</scope>
    <source>
        <strain evidence="3">cv. Pinot noir / PN40024</strain>
    </source>
</reference>
<dbReference type="InParanoid" id="D7U3H3"/>
<keyword evidence="1" id="KW-1133">Transmembrane helix</keyword>
<dbReference type="EMBL" id="FN596502">
    <property type="protein sequence ID" value="CBI37292.3"/>
    <property type="molecule type" value="Genomic_DNA"/>
</dbReference>
<sequence length="169" mass="19835">MRTNSSHSFSFLISTIYSKSQTLKAIFSPFYRPLTTFISSHSYFLLSFLFLFLFFFPFLLFSFLHQLHHCQVVVGGAAIRTTSNHRSPHSPTIYSPFLSLLSFYFIFIFFILFHLFIFTFLFFVFFFFFYFLLCTATNMSLSSLSLSMAIDCYISVRGIGDRARREVQC</sequence>
<gene>
    <name evidence="2" type="ordered locus">VIT_07s0005g05980</name>
</gene>
<evidence type="ECO:0000313" key="3">
    <source>
        <dbReference type="Proteomes" id="UP000009183"/>
    </source>
</evidence>
<name>D7U3H3_VITVI</name>
<organism evidence="2 3">
    <name type="scientific">Vitis vinifera</name>
    <name type="common">Grape</name>
    <dbReference type="NCBI Taxonomy" id="29760"/>
    <lineage>
        <taxon>Eukaryota</taxon>
        <taxon>Viridiplantae</taxon>
        <taxon>Streptophyta</taxon>
        <taxon>Embryophyta</taxon>
        <taxon>Tracheophyta</taxon>
        <taxon>Spermatophyta</taxon>
        <taxon>Magnoliopsida</taxon>
        <taxon>eudicotyledons</taxon>
        <taxon>Gunneridae</taxon>
        <taxon>Pentapetalae</taxon>
        <taxon>rosids</taxon>
        <taxon>Vitales</taxon>
        <taxon>Vitaceae</taxon>
        <taxon>Viteae</taxon>
        <taxon>Vitis</taxon>
    </lineage>
</organism>
<evidence type="ECO:0000256" key="1">
    <source>
        <dbReference type="SAM" id="Phobius"/>
    </source>
</evidence>
<dbReference type="PaxDb" id="29760-VIT_07s0005g05980.t01"/>
<keyword evidence="3" id="KW-1185">Reference proteome</keyword>
<proteinExistence type="predicted"/>
<feature type="transmembrane region" description="Helical" evidence="1">
    <location>
        <begin position="103"/>
        <end position="133"/>
    </location>
</feature>